<proteinExistence type="predicted"/>
<reference evidence="2" key="1">
    <citation type="submission" date="2023-10" db="EMBL/GenBank/DDBJ databases">
        <authorList>
            <person name="Chen Y."/>
            <person name="Shah S."/>
            <person name="Dougan E. K."/>
            <person name="Thang M."/>
            <person name="Chan C."/>
        </authorList>
    </citation>
    <scope>NUCLEOTIDE SEQUENCE [LARGE SCALE GENOMIC DNA]</scope>
</reference>
<gene>
    <name evidence="2" type="ORF">PCOR1329_LOCUS64613</name>
</gene>
<evidence type="ECO:0000313" key="2">
    <source>
        <dbReference type="EMBL" id="CAK0881910.1"/>
    </source>
</evidence>
<comment type="caution">
    <text evidence="2">The sequence shown here is derived from an EMBL/GenBank/DDBJ whole genome shotgun (WGS) entry which is preliminary data.</text>
</comment>
<name>A0ABN9W724_9DINO</name>
<feature type="compositionally biased region" description="Basic residues" evidence="1">
    <location>
        <begin position="113"/>
        <end position="127"/>
    </location>
</feature>
<protein>
    <submittedName>
        <fullName evidence="2">Uncharacterized protein</fullName>
    </submittedName>
</protein>
<feature type="compositionally biased region" description="Pro residues" evidence="1">
    <location>
        <begin position="91"/>
        <end position="106"/>
    </location>
</feature>
<accession>A0ABN9W724</accession>
<feature type="compositionally biased region" description="Polar residues" evidence="1">
    <location>
        <begin position="65"/>
        <end position="75"/>
    </location>
</feature>
<dbReference type="Proteomes" id="UP001189429">
    <property type="component" value="Unassembled WGS sequence"/>
</dbReference>
<evidence type="ECO:0000256" key="1">
    <source>
        <dbReference type="SAM" id="MobiDB-lite"/>
    </source>
</evidence>
<organism evidence="2 3">
    <name type="scientific">Prorocentrum cordatum</name>
    <dbReference type="NCBI Taxonomy" id="2364126"/>
    <lineage>
        <taxon>Eukaryota</taxon>
        <taxon>Sar</taxon>
        <taxon>Alveolata</taxon>
        <taxon>Dinophyceae</taxon>
        <taxon>Prorocentrales</taxon>
        <taxon>Prorocentraceae</taxon>
        <taxon>Prorocentrum</taxon>
    </lineage>
</organism>
<keyword evidence="3" id="KW-1185">Reference proteome</keyword>
<feature type="region of interest" description="Disordered" evidence="1">
    <location>
        <begin position="61"/>
        <end position="127"/>
    </location>
</feature>
<dbReference type="EMBL" id="CAUYUJ010018247">
    <property type="protein sequence ID" value="CAK0881910.1"/>
    <property type="molecule type" value="Genomic_DNA"/>
</dbReference>
<sequence length="127" mass="13879">VDIDTVRDEAIPRLVAALKKVPSDSPAGAVGSRDLRDRLKRMELSALNQVPLRGAVEFHKHLGENSPSYTSSSWRTLVARRTTEHPTAGPVYPPRPPPPSPPPPRPDTSSSRRPPRACVRRRLPGAA</sequence>
<feature type="non-terminal residue" evidence="2">
    <location>
        <position position="1"/>
    </location>
</feature>
<evidence type="ECO:0000313" key="3">
    <source>
        <dbReference type="Proteomes" id="UP001189429"/>
    </source>
</evidence>